<dbReference type="Gene3D" id="2.30.29.30">
    <property type="entry name" value="Pleckstrin-homology domain (PH domain)/Phosphotyrosine-binding domain (PTB)"/>
    <property type="match status" value="1"/>
</dbReference>
<gene>
    <name evidence="3" type="ORF">HPHI1048_LOCUS10751</name>
</gene>
<feature type="compositionally biased region" description="Polar residues" evidence="1">
    <location>
        <begin position="399"/>
        <end position="411"/>
    </location>
</feature>
<feature type="domain" description="PH" evidence="2">
    <location>
        <begin position="424"/>
        <end position="544"/>
    </location>
</feature>
<evidence type="ECO:0000256" key="1">
    <source>
        <dbReference type="SAM" id="MobiDB-lite"/>
    </source>
</evidence>
<sequence>MIHLMSQDHDFAKLSFGSSLVNWNKETSSSRSPDLYGSHNTITSARAHKDELVSKFLQLQEDTAFRINSLHSTPRRVSAGDSQDFQPQPHARWTSASFPTSPGALLALPSYPSKHPTEVEGIAGKEGLLNVFQSQMNPLESPWNAQWQAEKRINQSSQLNAGQKVQQKAGVGSLSPFTGQESVTRQDGADYLSPLSRHLLQLHARKIESSSEPTLFKLPFATTPLSEIHETATKSSHAAHYRSREEPLNACSTANHHKLESISSFGLQWGTSTAQEWQRNDLNGHLKSADLKAQKEARHLKSGNLKAEEEGIFRDNLIQHRSRPLAWPAEQVETDKSKSNMWVAGHSSWSEVPITSNERQGVDRSSQIHLQVDMSEGVDRTEDMRESLSKGSTDREVSTDGSSSFRSVDKSQLSKARAARTHAVTLKEGVVEKRDAAGLHKLVNPWSTRRMVLSSETLCWSKLSHASFDVCVNLVHIEVVEASRAGGSESFDVVVLEGHTSAKIATPQKPKASRCTYTFRCRTKHKASLKERDAWISAIKAAKESATASSGQEARSKSPMSEEEDMDSSRRREEVRMWLRQSSERKLDTQIGDRTTSSFTGDDERSSNCSVVTAFEDEASYLEQLLRTTEERIRSHGNGPMVI</sequence>
<feature type="region of interest" description="Disordered" evidence="1">
    <location>
        <begin position="355"/>
        <end position="411"/>
    </location>
</feature>
<feature type="compositionally biased region" description="Basic and acidic residues" evidence="1">
    <location>
        <begin position="377"/>
        <end position="398"/>
    </location>
</feature>
<dbReference type="CDD" id="cd00821">
    <property type="entry name" value="PH"/>
    <property type="match status" value="1"/>
</dbReference>
<feature type="compositionally biased region" description="Polar residues" evidence="1">
    <location>
        <begin position="355"/>
        <end position="369"/>
    </location>
</feature>
<dbReference type="InterPro" id="IPR001849">
    <property type="entry name" value="PH_domain"/>
</dbReference>
<organism evidence="3">
    <name type="scientific">Hanusia phi</name>
    <dbReference type="NCBI Taxonomy" id="3032"/>
    <lineage>
        <taxon>Eukaryota</taxon>
        <taxon>Cryptophyceae</taxon>
        <taxon>Pyrenomonadales</taxon>
        <taxon>Geminigeraceae</taxon>
        <taxon>Hanusia</taxon>
    </lineage>
</organism>
<accession>A0A7S0HLN8</accession>
<feature type="compositionally biased region" description="Basic and acidic residues" evidence="1">
    <location>
        <begin position="567"/>
        <end position="588"/>
    </location>
</feature>
<proteinExistence type="predicted"/>
<dbReference type="AlphaFoldDB" id="A0A7S0HLN8"/>
<reference evidence="3" key="1">
    <citation type="submission" date="2021-01" db="EMBL/GenBank/DDBJ databases">
        <authorList>
            <person name="Corre E."/>
            <person name="Pelletier E."/>
            <person name="Niang G."/>
            <person name="Scheremetjew M."/>
            <person name="Finn R."/>
            <person name="Kale V."/>
            <person name="Holt S."/>
            <person name="Cochrane G."/>
            <person name="Meng A."/>
            <person name="Brown T."/>
            <person name="Cohen L."/>
        </authorList>
    </citation>
    <scope>NUCLEOTIDE SEQUENCE</scope>
    <source>
        <strain evidence="3">CCMP325</strain>
    </source>
</reference>
<evidence type="ECO:0000259" key="2">
    <source>
        <dbReference type="PROSITE" id="PS50003"/>
    </source>
</evidence>
<dbReference type="InterPro" id="IPR011993">
    <property type="entry name" value="PH-like_dom_sf"/>
</dbReference>
<feature type="region of interest" description="Disordered" evidence="1">
    <location>
        <begin position="546"/>
        <end position="606"/>
    </location>
</feature>
<dbReference type="SMART" id="SM00233">
    <property type="entry name" value="PH"/>
    <property type="match status" value="1"/>
</dbReference>
<feature type="region of interest" description="Disordered" evidence="1">
    <location>
        <begin position="74"/>
        <end position="98"/>
    </location>
</feature>
<dbReference type="PROSITE" id="PS50003">
    <property type="entry name" value="PH_DOMAIN"/>
    <property type="match status" value="1"/>
</dbReference>
<name>A0A7S0HLN8_9CRYP</name>
<evidence type="ECO:0000313" key="3">
    <source>
        <dbReference type="EMBL" id="CAD8484625.1"/>
    </source>
</evidence>
<dbReference type="SUPFAM" id="SSF50729">
    <property type="entry name" value="PH domain-like"/>
    <property type="match status" value="1"/>
</dbReference>
<protein>
    <recommendedName>
        <fullName evidence="2">PH domain-containing protein</fullName>
    </recommendedName>
</protein>
<dbReference type="EMBL" id="HBEO01015797">
    <property type="protein sequence ID" value="CAD8484625.1"/>
    <property type="molecule type" value="Transcribed_RNA"/>
</dbReference>